<proteinExistence type="predicted"/>
<evidence type="ECO:0000313" key="2">
    <source>
        <dbReference type="Proteomes" id="UP000314294"/>
    </source>
</evidence>
<organism evidence="1 2">
    <name type="scientific">Liparis tanakae</name>
    <name type="common">Tanaka's snailfish</name>
    <dbReference type="NCBI Taxonomy" id="230148"/>
    <lineage>
        <taxon>Eukaryota</taxon>
        <taxon>Metazoa</taxon>
        <taxon>Chordata</taxon>
        <taxon>Craniata</taxon>
        <taxon>Vertebrata</taxon>
        <taxon>Euteleostomi</taxon>
        <taxon>Actinopterygii</taxon>
        <taxon>Neopterygii</taxon>
        <taxon>Teleostei</taxon>
        <taxon>Neoteleostei</taxon>
        <taxon>Acanthomorphata</taxon>
        <taxon>Eupercaria</taxon>
        <taxon>Perciformes</taxon>
        <taxon>Cottioidei</taxon>
        <taxon>Cottales</taxon>
        <taxon>Liparidae</taxon>
        <taxon>Liparis</taxon>
    </lineage>
</organism>
<keyword evidence="2" id="KW-1185">Reference proteome</keyword>
<gene>
    <name evidence="1" type="ORF">EYF80_045219</name>
</gene>
<dbReference type="EMBL" id="SRLO01000895">
    <property type="protein sequence ID" value="TNN44587.1"/>
    <property type="molecule type" value="Genomic_DNA"/>
</dbReference>
<protein>
    <submittedName>
        <fullName evidence="1">Uncharacterized protein</fullName>
    </submittedName>
</protein>
<dbReference type="Proteomes" id="UP000314294">
    <property type="component" value="Unassembled WGS sequence"/>
</dbReference>
<name>A0A4Z2FTI9_9TELE</name>
<reference evidence="1 2" key="1">
    <citation type="submission" date="2019-03" db="EMBL/GenBank/DDBJ databases">
        <title>First draft genome of Liparis tanakae, snailfish: a comprehensive survey of snailfish specific genes.</title>
        <authorList>
            <person name="Kim W."/>
            <person name="Song I."/>
            <person name="Jeong J.-H."/>
            <person name="Kim D."/>
            <person name="Kim S."/>
            <person name="Ryu S."/>
            <person name="Song J.Y."/>
            <person name="Lee S.K."/>
        </authorList>
    </citation>
    <scope>NUCLEOTIDE SEQUENCE [LARGE SCALE GENOMIC DNA]</scope>
    <source>
        <tissue evidence="1">Muscle</tissue>
    </source>
</reference>
<sequence length="88" mass="9908">MITAQSDEPREKFGFEQRLCMYSPSSSCVPFRQLDCWKTSKRLFVRGAFTSSPSSGEFIINPVINTETSFPLPFPRSGSTVTQLLIQP</sequence>
<accession>A0A4Z2FTI9</accession>
<evidence type="ECO:0000313" key="1">
    <source>
        <dbReference type="EMBL" id="TNN44587.1"/>
    </source>
</evidence>
<dbReference type="AlphaFoldDB" id="A0A4Z2FTI9"/>
<comment type="caution">
    <text evidence="1">The sequence shown here is derived from an EMBL/GenBank/DDBJ whole genome shotgun (WGS) entry which is preliminary data.</text>
</comment>